<gene>
    <name evidence="7" type="ORF">GM920_00250</name>
</gene>
<reference evidence="7 8" key="1">
    <citation type="submission" date="2019-11" db="EMBL/GenBank/DDBJ databases">
        <title>Description of Pedobacter sp. LMG 31462T.</title>
        <authorList>
            <person name="Carlier A."/>
            <person name="Qi S."/>
            <person name="Vandamme P."/>
        </authorList>
    </citation>
    <scope>NUCLEOTIDE SEQUENCE [LARGE SCALE GENOMIC DNA]</scope>
    <source>
        <strain evidence="7 8">LMG 31462</strain>
    </source>
</reference>
<evidence type="ECO:0000313" key="8">
    <source>
        <dbReference type="Proteomes" id="UP000636110"/>
    </source>
</evidence>
<evidence type="ECO:0000256" key="1">
    <source>
        <dbReference type="ARBA" id="ARBA00010641"/>
    </source>
</evidence>
<dbReference type="NCBIfam" id="TIGR02985">
    <property type="entry name" value="Sig70_bacteroi1"/>
    <property type="match status" value="1"/>
</dbReference>
<comment type="caution">
    <text evidence="7">The sequence shown here is derived from an EMBL/GenBank/DDBJ whole genome shotgun (WGS) entry which is preliminary data.</text>
</comment>
<accession>A0ABR6ESD1</accession>
<keyword evidence="8" id="KW-1185">Reference proteome</keyword>
<evidence type="ECO:0000256" key="2">
    <source>
        <dbReference type="ARBA" id="ARBA00023015"/>
    </source>
</evidence>
<evidence type="ECO:0000256" key="3">
    <source>
        <dbReference type="ARBA" id="ARBA00023082"/>
    </source>
</evidence>
<dbReference type="RefSeq" id="WP_182952610.1">
    <property type="nucleotide sequence ID" value="NZ_JAVTST010000001.1"/>
</dbReference>
<dbReference type="InterPro" id="IPR039425">
    <property type="entry name" value="RNA_pol_sigma-70-like"/>
</dbReference>
<dbReference type="InterPro" id="IPR013325">
    <property type="entry name" value="RNA_pol_sigma_r2"/>
</dbReference>
<dbReference type="Pfam" id="PF08281">
    <property type="entry name" value="Sigma70_r4_2"/>
    <property type="match status" value="1"/>
</dbReference>
<keyword evidence="2" id="KW-0805">Transcription regulation</keyword>
<keyword evidence="3" id="KW-0731">Sigma factor</keyword>
<evidence type="ECO:0000256" key="4">
    <source>
        <dbReference type="ARBA" id="ARBA00023163"/>
    </source>
</evidence>
<dbReference type="InterPro" id="IPR013324">
    <property type="entry name" value="RNA_pol_sigma_r3/r4-like"/>
</dbReference>
<dbReference type="Gene3D" id="1.10.1740.10">
    <property type="match status" value="1"/>
</dbReference>
<dbReference type="InterPro" id="IPR014284">
    <property type="entry name" value="RNA_pol_sigma-70_dom"/>
</dbReference>
<dbReference type="InterPro" id="IPR036388">
    <property type="entry name" value="WH-like_DNA-bd_sf"/>
</dbReference>
<dbReference type="InterPro" id="IPR014327">
    <property type="entry name" value="RNA_pol_sigma70_bacteroid"/>
</dbReference>
<dbReference type="PANTHER" id="PTHR43133">
    <property type="entry name" value="RNA POLYMERASE ECF-TYPE SIGMA FACTO"/>
    <property type="match status" value="1"/>
</dbReference>
<comment type="similarity">
    <text evidence="1">Belongs to the sigma-70 factor family. ECF subfamily.</text>
</comment>
<dbReference type="SUPFAM" id="SSF88659">
    <property type="entry name" value="Sigma3 and sigma4 domains of RNA polymerase sigma factors"/>
    <property type="match status" value="1"/>
</dbReference>
<dbReference type="Pfam" id="PF04542">
    <property type="entry name" value="Sigma70_r2"/>
    <property type="match status" value="1"/>
</dbReference>
<dbReference type="InterPro" id="IPR007627">
    <property type="entry name" value="RNA_pol_sigma70_r2"/>
</dbReference>
<dbReference type="InterPro" id="IPR013249">
    <property type="entry name" value="RNA_pol_sigma70_r4_t2"/>
</dbReference>
<evidence type="ECO:0000259" key="5">
    <source>
        <dbReference type="Pfam" id="PF04542"/>
    </source>
</evidence>
<name>A0ABR6ESD1_9SPHI</name>
<dbReference type="NCBIfam" id="TIGR02937">
    <property type="entry name" value="sigma70-ECF"/>
    <property type="match status" value="1"/>
</dbReference>
<protein>
    <submittedName>
        <fullName evidence="7">RNA polymerase sigma-70 factor</fullName>
    </submittedName>
</protein>
<feature type="domain" description="RNA polymerase sigma factor 70 region 4 type 2" evidence="6">
    <location>
        <begin position="124"/>
        <end position="173"/>
    </location>
</feature>
<dbReference type="PANTHER" id="PTHR43133:SF46">
    <property type="entry name" value="RNA POLYMERASE SIGMA-70 FACTOR ECF SUBFAMILY"/>
    <property type="match status" value="1"/>
</dbReference>
<dbReference type="EMBL" id="WNXC01000001">
    <property type="protein sequence ID" value="MBB2147328.1"/>
    <property type="molecule type" value="Genomic_DNA"/>
</dbReference>
<evidence type="ECO:0000313" key="7">
    <source>
        <dbReference type="EMBL" id="MBB2147328.1"/>
    </source>
</evidence>
<proteinExistence type="inferred from homology"/>
<organism evidence="7 8">
    <name type="scientific">Pedobacter gandavensis</name>
    <dbReference type="NCBI Taxonomy" id="2679963"/>
    <lineage>
        <taxon>Bacteria</taxon>
        <taxon>Pseudomonadati</taxon>
        <taxon>Bacteroidota</taxon>
        <taxon>Sphingobacteriia</taxon>
        <taxon>Sphingobacteriales</taxon>
        <taxon>Sphingobacteriaceae</taxon>
        <taxon>Pedobacter</taxon>
    </lineage>
</organism>
<evidence type="ECO:0000259" key="6">
    <source>
        <dbReference type="Pfam" id="PF08281"/>
    </source>
</evidence>
<dbReference type="Gene3D" id="1.10.10.10">
    <property type="entry name" value="Winged helix-like DNA-binding domain superfamily/Winged helix DNA-binding domain"/>
    <property type="match status" value="1"/>
</dbReference>
<sequence length="187" mass="22182">MNQLPTLSDEQLLLCFQSGDKHAYELIYERYWAILFRHAQKILQDEEEAKDVVQEVFTIFWIKAESLLPTQPIAAFLYTATRNKVLDHLKHCKVKTKYLVALRLMMEQQSPPADEHIIEKELARQIEQEIEFLSPRMKEIFKLSREQHKSYKEISKQLEISDKTVKKQISNALHLLKGKFQLFFSLF</sequence>
<dbReference type="Proteomes" id="UP000636110">
    <property type="component" value="Unassembled WGS sequence"/>
</dbReference>
<keyword evidence="4" id="KW-0804">Transcription</keyword>
<feature type="domain" description="RNA polymerase sigma-70 region 2" evidence="5">
    <location>
        <begin position="27"/>
        <end position="90"/>
    </location>
</feature>
<dbReference type="SUPFAM" id="SSF88946">
    <property type="entry name" value="Sigma2 domain of RNA polymerase sigma factors"/>
    <property type="match status" value="1"/>
</dbReference>